<dbReference type="Gene3D" id="2.40.128.520">
    <property type="match status" value="1"/>
</dbReference>
<sequence length="123" mass="13179">MKKLVLACVVSMSFGVTNVATAASTLSTMVGNWKWEGFVIEVTKCKNTEICAKVLSGPKNVGLQMIKGKLKESDGSYLGMVAHPQTGDTYSSKLTMANIDTWHIDGCTPANVCASGDFSRIKK</sequence>
<gene>
    <name evidence="2" type="ORF">MNBD_GAMMA07-572</name>
</gene>
<dbReference type="EMBL" id="UOFF01000220">
    <property type="protein sequence ID" value="VAW56373.1"/>
    <property type="molecule type" value="Genomic_DNA"/>
</dbReference>
<dbReference type="AlphaFoldDB" id="A0A3B0WVG6"/>
<name>A0A3B0WVG6_9ZZZZ</name>
<dbReference type="Pfam" id="PF09917">
    <property type="entry name" value="DUF2147"/>
    <property type="match status" value="1"/>
</dbReference>
<evidence type="ECO:0000313" key="2">
    <source>
        <dbReference type="EMBL" id="VAW56373.1"/>
    </source>
</evidence>
<evidence type="ECO:0000259" key="1">
    <source>
        <dbReference type="Pfam" id="PF09917"/>
    </source>
</evidence>
<accession>A0A3B0WVG6</accession>
<reference evidence="2" key="1">
    <citation type="submission" date="2018-06" db="EMBL/GenBank/DDBJ databases">
        <authorList>
            <person name="Zhirakovskaya E."/>
        </authorList>
    </citation>
    <scope>NUCLEOTIDE SEQUENCE</scope>
</reference>
<protein>
    <recommendedName>
        <fullName evidence="1">DUF2147 domain-containing protein</fullName>
    </recommendedName>
</protein>
<dbReference type="InterPro" id="IPR019223">
    <property type="entry name" value="DUF2147"/>
</dbReference>
<organism evidence="2">
    <name type="scientific">hydrothermal vent metagenome</name>
    <dbReference type="NCBI Taxonomy" id="652676"/>
    <lineage>
        <taxon>unclassified sequences</taxon>
        <taxon>metagenomes</taxon>
        <taxon>ecological metagenomes</taxon>
    </lineage>
</organism>
<proteinExistence type="predicted"/>
<feature type="domain" description="DUF2147" evidence="1">
    <location>
        <begin position="53"/>
        <end position="115"/>
    </location>
</feature>